<gene>
    <name evidence="1" type="ORF">sS8_4668</name>
</gene>
<proteinExistence type="predicted"/>
<sequence length="84" mass="9291">MELEVVASPDASEIETIVEGLVSHAFSAGIESRNAQPLFVLGRADDGELIAGLSAMTMWGWLHIKELWVSETWRGGWFGYPVDR</sequence>
<name>A0A250KY49_9GAMM</name>
<dbReference type="AlphaFoldDB" id="A0A250KY49"/>
<dbReference type="SUPFAM" id="SSF55729">
    <property type="entry name" value="Acyl-CoA N-acyltransferases (Nat)"/>
    <property type="match status" value="1"/>
</dbReference>
<keyword evidence="2" id="KW-1185">Reference proteome</keyword>
<evidence type="ECO:0000313" key="2">
    <source>
        <dbReference type="Proteomes" id="UP000266313"/>
    </source>
</evidence>
<dbReference type="Proteomes" id="UP000266313">
    <property type="component" value="Chromosome"/>
</dbReference>
<protein>
    <submittedName>
        <fullName evidence="1">N-acetyltransferase GCN5</fullName>
    </submittedName>
</protein>
<dbReference type="KEGG" id="mmai:sS8_4668"/>
<organism evidence="1 2">
    <name type="scientific">Methylocaldum marinum</name>
    <dbReference type="NCBI Taxonomy" id="1432792"/>
    <lineage>
        <taxon>Bacteria</taxon>
        <taxon>Pseudomonadati</taxon>
        <taxon>Pseudomonadota</taxon>
        <taxon>Gammaproteobacteria</taxon>
        <taxon>Methylococcales</taxon>
        <taxon>Methylococcaceae</taxon>
        <taxon>Methylocaldum</taxon>
    </lineage>
</organism>
<accession>A0A250KY49</accession>
<keyword evidence="1" id="KW-0808">Transferase</keyword>
<evidence type="ECO:0000313" key="1">
    <source>
        <dbReference type="EMBL" id="BBA36598.1"/>
    </source>
</evidence>
<dbReference type="EMBL" id="AP017928">
    <property type="protein sequence ID" value="BBA36598.1"/>
    <property type="molecule type" value="Genomic_DNA"/>
</dbReference>
<dbReference type="GO" id="GO:0016740">
    <property type="term" value="F:transferase activity"/>
    <property type="evidence" value="ECO:0007669"/>
    <property type="project" value="UniProtKB-KW"/>
</dbReference>
<dbReference type="InterPro" id="IPR016181">
    <property type="entry name" value="Acyl_CoA_acyltransferase"/>
</dbReference>
<reference evidence="1 2" key="1">
    <citation type="submission" date="2016-12" db="EMBL/GenBank/DDBJ databases">
        <title>Genome sequencing of Methylocaldum marinum.</title>
        <authorList>
            <person name="Takeuchi M."/>
            <person name="Kamagata Y."/>
            <person name="Hiraoka S."/>
            <person name="Oshima K."/>
            <person name="Hattori M."/>
            <person name="Iwasaki W."/>
        </authorList>
    </citation>
    <scope>NUCLEOTIDE SEQUENCE [LARGE SCALE GENOMIC DNA]</scope>
    <source>
        <strain evidence="1 2">S8</strain>
    </source>
</reference>